<reference evidence="3" key="1">
    <citation type="journal article" date="2019" name="Int. J. Syst. Evol. Microbiol.">
        <title>The Global Catalogue of Microorganisms (GCM) 10K type strain sequencing project: providing services to taxonomists for standard genome sequencing and annotation.</title>
        <authorList>
            <consortium name="The Broad Institute Genomics Platform"/>
            <consortium name="The Broad Institute Genome Sequencing Center for Infectious Disease"/>
            <person name="Wu L."/>
            <person name="Ma J."/>
        </authorList>
    </citation>
    <scope>NUCLEOTIDE SEQUENCE [LARGE SCALE GENOMIC DNA]</scope>
    <source>
        <strain evidence="3">JCM 17316</strain>
    </source>
</reference>
<sequence length="107" mass="11460">MLYALPAVRWRPAAPLTVVIAITARHRTRAATDAYARHLEAAARLHATTLAQRLGIIPAAACDAAGEHLPGRPLDREIGRALTRHLRTRPPPPAPGRPFDVAAGGTR</sequence>
<dbReference type="EMBL" id="BAABDO010000003">
    <property type="protein sequence ID" value="GAA4128214.1"/>
    <property type="molecule type" value="Genomic_DNA"/>
</dbReference>
<evidence type="ECO:0000256" key="1">
    <source>
        <dbReference type="SAM" id="MobiDB-lite"/>
    </source>
</evidence>
<proteinExistence type="predicted"/>
<evidence type="ECO:0000313" key="3">
    <source>
        <dbReference type="Proteomes" id="UP001500266"/>
    </source>
</evidence>
<organism evidence="2 3">
    <name type="scientific">Actinomadura keratinilytica</name>
    <dbReference type="NCBI Taxonomy" id="547461"/>
    <lineage>
        <taxon>Bacteria</taxon>
        <taxon>Bacillati</taxon>
        <taxon>Actinomycetota</taxon>
        <taxon>Actinomycetes</taxon>
        <taxon>Streptosporangiales</taxon>
        <taxon>Thermomonosporaceae</taxon>
        <taxon>Actinomadura</taxon>
    </lineage>
</organism>
<feature type="region of interest" description="Disordered" evidence="1">
    <location>
        <begin position="85"/>
        <end position="107"/>
    </location>
</feature>
<keyword evidence="3" id="KW-1185">Reference proteome</keyword>
<gene>
    <name evidence="2" type="ORF">GCM10022416_03690</name>
</gene>
<dbReference type="Proteomes" id="UP001500266">
    <property type="component" value="Unassembled WGS sequence"/>
</dbReference>
<evidence type="ECO:0000313" key="2">
    <source>
        <dbReference type="EMBL" id="GAA4128214.1"/>
    </source>
</evidence>
<protein>
    <submittedName>
        <fullName evidence="2">Uncharacterized protein</fullName>
    </submittedName>
</protein>
<name>A0ABP7XZX0_9ACTN</name>
<dbReference type="RefSeq" id="WP_345016711.1">
    <property type="nucleotide sequence ID" value="NZ_BAABDO010000003.1"/>
</dbReference>
<comment type="caution">
    <text evidence="2">The sequence shown here is derived from an EMBL/GenBank/DDBJ whole genome shotgun (WGS) entry which is preliminary data.</text>
</comment>
<accession>A0ABP7XZX0</accession>